<dbReference type="Proteomes" id="UP000812440">
    <property type="component" value="Chromosome 2"/>
</dbReference>
<name>A0A8T2KAN2_9PIPI</name>
<comment type="caution">
    <text evidence="1">The sequence shown here is derived from an EMBL/GenBank/DDBJ whole genome shotgun (WGS) entry which is preliminary data.</text>
</comment>
<protein>
    <submittedName>
        <fullName evidence="1">Uncharacterized protein</fullName>
    </submittedName>
</protein>
<gene>
    <name evidence="1" type="ORF">GDO86_004455</name>
</gene>
<sequence length="91" mass="10958">MKRCAMFVSFLTKFWEAQPLWHRPMMTQRQRTLELRLFNRVPETKRSRPLCFLEDSTVEINLLCVFMLLTASKVVRWLTGNVNPVLQERSW</sequence>
<organism evidence="1 2">
    <name type="scientific">Hymenochirus boettgeri</name>
    <name type="common">Congo dwarf clawed frog</name>
    <dbReference type="NCBI Taxonomy" id="247094"/>
    <lineage>
        <taxon>Eukaryota</taxon>
        <taxon>Metazoa</taxon>
        <taxon>Chordata</taxon>
        <taxon>Craniata</taxon>
        <taxon>Vertebrata</taxon>
        <taxon>Euteleostomi</taxon>
        <taxon>Amphibia</taxon>
        <taxon>Batrachia</taxon>
        <taxon>Anura</taxon>
        <taxon>Pipoidea</taxon>
        <taxon>Pipidae</taxon>
        <taxon>Pipinae</taxon>
        <taxon>Hymenochirus</taxon>
    </lineage>
</organism>
<evidence type="ECO:0000313" key="1">
    <source>
        <dbReference type="EMBL" id="KAG8452670.1"/>
    </source>
</evidence>
<evidence type="ECO:0000313" key="2">
    <source>
        <dbReference type="Proteomes" id="UP000812440"/>
    </source>
</evidence>
<reference evidence="1" key="1">
    <citation type="thesis" date="2020" institute="ProQuest LLC" country="789 East Eisenhower Parkway, Ann Arbor, MI, USA">
        <title>Comparative Genomics and Chromosome Evolution.</title>
        <authorList>
            <person name="Mudd A.B."/>
        </authorList>
    </citation>
    <scope>NUCLEOTIDE SEQUENCE</scope>
    <source>
        <strain evidence="1">Female2</strain>
        <tissue evidence="1">Blood</tissue>
    </source>
</reference>
<dbReference type="AlphaFoldDB" id="A0A8T2KAN2"/>
<accession>A0A8T2KAN2</accession>
<dbReference type="EMBL" id="JAACNH010000002">
    <property type="protein sequence ID" value="KAG8452670.1"/>
    <property type="molecule type" value="Genomic_DNA"/>
</dbReference>
<proteinExistence type="predicted"/>
<keyword evidence="2" id="KW-1185">Reference proteome</keyword>